<dbReference type="GO" id="GO:0032259">
    <property type="term" value="P:methylation"/>
    <property type="evidence" value="ECO:0007669"/>
    <property type="project" value="UniProtKB-KW"/>
</dbReference>
<keyword evidence="2" id="KW-1185">Reference proteome</keyword>
<comment type="caution">
    <text evidence="1">The sequence shown here is derived from an EMBL/GenBank/DDBJ whole genome shotgun (WGS) entry which is preliminary data.</text>
</comment>
<dbReference type="Proteomes" id="UP001201262">
    <property type="component" value="Unassembled WGS sequence"/>
</dbReference>
<name>A0AAD4PYH7_9EURO</name>
<dbReference type="GO" id="GO:0008168">
    <property type="term" value="F:methyltransferase activity"/>
    <property type="evidence" value="ECO:0007669"/>
    <property type="project" value="UniProtKB-KW"/>
</dbReference>
<gene>
    <name evidence="1" type="ORF">BGW36DRAFT_218731</name>
</gene>
<dbReference type="Gene3D" id="3.40.50.150">
    <property type="entry name" value="Vaccinia Virus protein VP39"/>
    <property type="match status" value="1"/>
</dbReference>
<dbReference type="EMBL" id="JAJTJA010000009">
    <property type="protein sequence ID" value="KAH8694269.1"/>
    <property type="molecule type" value="Genomic_DNA"/>
</dbReference>
<dbReference type="SUPFAM" id="SSF53335">
    <property type="entry name" value="S-adenosyl-L-methionine-dependent methyltransferases"/>
    <property type="match status" value="1"/>
</dbReference>
<dbReference type="PANTHER" id="PTHR43591:SF24">
    <property type="entry name" value="2-METHOXY-6-POLYPRENYL-1,4-BENZOQUINOL METHYLASE, MITOCHONDRIAL"/>
    <property type="match status" value="1"/>
</dbReference>
<evidence type="ECO:0000313" key="1">
    <source>
        <dbReference type="EMBL" id="KAH8694269.1"/>
    </source>
</evidence>
<proteinExistence type="predicted"/>
<evidence type="ECO:0000313" key="2">
    <source>
        <dbReference type="Proteomes" id="UP001201262"/>
    </source>
</evidence>
<dbReference type="GeneID" id="70240278"/>
<organism evidence="1 2">
    <name type="scientific">Talaromyces proteolyticus</name>
    <dbReference type="NCBI Taxonomy" id="1131652"/>
    <lineage>
        <taxon>Eukaryota</taxon>
        <taxon>Fungi</taxon>
        <taxon>Dikarya</taxon>
        <taxon>Ascomycota</taxon>
        <taxon>Pezizomycotina</taxon>
        <taxon>Eurotiomycetes</taxon>
        <taxon>Eurotiomycetidae</taxon>
        <taxon>Eurotiales</taxon>
        <taxon>Trichocomaceae</taxon>
        <taxon>Talaromyces</taxon>
        <taxon>Talaromyces sect. Bacilispori</taxon>
    </lineage>
</organism>
<dbReference type="PANTHER" id="PTHR43591">
    <property type="entry name" value="METHYLTRANSFERASE"/>
    <property type="match status" value="1"/>
</dbReference>
<keyword evidence="1" id="KW-0808">Transferase</keyword>
<dbReference type="InterPro" id="IPR029063">
    <property type="entry name" value="SAM-dependent_MTases_sf"/>
</dbReference>
<reference evidence="1" key="1">
    <citation type="submission" date="2021-12" db="EMBL/GenBank/DDBJ databases">
        <title>Convergent genome expansion in fungi linked to evolution of root-endophyte symbiosis.</title>
        <authorList>
            <consortium name="DOE Joint Genome Institute"/>
            <person name="Ke Y.-H."/>
            <person name="Bonito G."/>
            <person name="Liao H.-L."/>
            <person name="Looney B."/>
            <person name="Rojas-Flechas A."/>
            <person name="Nash J."/>
            <person name="Hameed K."/>
            <person name="Schadt C."/>
            <person name="Martin F."/>
            <person name="Crous P.W."/>
            <person name="Miettinen O."/>
            <person name="Magnuson J.K."/>
            <person name="Labbe J."/>
            <person name="Jacobson D."/>
            <person name="Doktycz M.J."/>
            <person name="Veneault-Fourrey C."/>
            <person name="Kuo A."/>
            <person name="Mondo S."/>
            <person name="Calhoun S."/>
            <person name="Riley R."/>
            <person name="Ohm R."/>
            <person name="LaButti K."/>
            <person name="Andreopoulos B."/>
            <person name="Pangilinan J."/>
            <person name="Nolan M."/>
            <person name="Tritt A."/>
            <person name="Clum A."/>
            <person name="Lipzen A."/>
            <person name="Daum C."/>
            <person name="Barry K."/>
            <person name="Grigoriev I.V."/>
            <person name="Vilgalys R."/>
        </authorList>
    </citation>
    <scope>NUCLEOTIDE SEQUENCE</scope>
    <source>
        <strain evidence="1">PMI_201</strain>
    </source>
</reference>
<keyword evidence="1" id="KW-0489">Methyltransferase</keyword>
<dbReference type="CDD" id="cd02440">
    <property type="entry name" value="AdoMet_MTases"/>
    <property type="match status" value="1"/>
</dbReference>
<dbReference type="RefSeq" id="XP_046069939.1">
    <property type="nucleotide sequence ID" value="XM_046209991.1"/>
</dbReference>
<protein>
    <submittedName>
        <fullName evidence="1">S-adenosyl-L-methionine-dependent methyltransferase</fullName>
    </submittedName>
</protein>
<sequence>MYDPEAAILLEETLGEADSSYGDDSDRESQTTSLKSSVTNYIYENGRRYHAFRQGAYWGPNDDQACDNLDLFHHLFGLTLGGNLFLAPIAQSPNRVLDLGTGTGLWAIDFADMYPATAVIATDLSPVQPTLIPPNLEFQIDDFCLPWTFTKESFDFIHARSIYGCVADLPAFYGQVMEHLQPGGWFEQAEISVVARSEDGSLAGTSMEQWGPLALECGTKFGKSFSVAEDTGKLFQEAGFENITYRTFKWPIGPWPRDRRFKEIGAYNRIGWEEGLEGWAMFLFTNYLGWKPEEVQVLIAKIRSELRDKSIHGYQNISICYGQKPKPSAVDR</sequence>
<accession>A0AAD4PYH7</accession>
<dbReference type="AlphaFoldDB" id="A0AAD4PYH7"/>
<dbReference type="Pfam" id="PF13489">
    <property type="entry name" value="Methyltransf_23"/>
    <property type="match status" value="1"/>
</dbReference>